<feature type="binding site" evidence="7">
    <location>
        <position position="126"/>
    </location>
    <ligand>
        <name>Zn(2+)</name>
        <dbReference type="ChEBI" id="CHEBI:29105"/>
    </ligand>
</feature>
<accession>A0A1I7IVR0</accession>
<keyword evidence="7" id="KW-0479">Metal-binding</keyword>
<name>A0A1I7IVR0_9BACL</name>
<keyword evidence="6" id="KW-0804">Transcription</keyword>
<comment type="similarity">
    <text evidence="1">Belongs to the Fur family.</text>
</comment>
<dbReference type="STRING" id="392015.SAMN05421543_107154"/>
<keyword evidence="5" id="KW-0238">DNA-binding</keyword>
<evidence type="ECO:0000256" key="2">
    <source>
        <dbReference type="ARBA" id="ARBA00022491"/>
    </source>
</evidence>
<dbReference type="Proteomes" id="UP000183508">
    <property type="component" value="Unassembled WGS sequence"/>
</dbReference>
<organism evidence="8 9">
    <name type="scientific">Alicyclobacillus macrosporangiidus</name>
    <dbReference type="NCBI Taxonomy" id="392015"/>
    <lineage>
        <taxon>Bacteria</taxon>
        <taxon>Bacillati</taxon>
        <taxon>Bacillota</taxon>
        <taxon>Bacilli</taxon>
        <taxon>Bacillales</taxon>
        <taxon>Alicyclobacillaceae</taxon>
        <taxon>Alicyclobacillus</taxon>
    </lineage>
</organism>
<feature type="binding site" evidence="7">
    <location>
        <position position="83"/>
    </location>
    <ligand>
        <name>Zn(2+)</name>
        <dbReference type="ChEBI" id="CHEBI:29105"/>
    </ligand>
</feature>
<evidence type="ECO:0000256" key="6">
    <source>
        <dbReference type="ARBA" id="ARBA00023163"/>
    </source>
</evidence>
<dbReference type="RefSeq" id="WP_074951538.1">
    <property type="nucleotide sequence ID" value="NZ_FPBV01000007.1"/>
</dbReference>
<dbReference type="Gene3D" id="3.30.1490.190">
    <property type="match status" value="1"/>
</dbReference>
<dbReference type="GO" id="GO:0045892">
    <property type="term" value="P:negative regulation of DNA-templated transcription"/>
    <property type="evidence" value="ECO:0007669"/>
    <property type="project" value="TreeGrafter"/>
</dbReference>
<evidence type="ECO:0000313" key="8">
    <source>
        <dbReference type="EMBL" id="SFU76962.1"/>
    </source>
</evidence>
<evidence type="ECO:0000256" key="7">
    <source>
        <dbReference type="PIRSR" id="PIRSR602481-1"/>
    </source>
</evidence>
<proteinExistence type="inferred from homology"/>
<keyword evidence="3 7" id="KW-0862">Zinc</keyword>
<dbReference type="PANTHER" id="PTHR33202:SF7">
    <property type="entry name" value="FERRIC UPTAKE REGULATION PROTEIN"/>
    <property type="match status" value="1"/>
</dbReference>
<dbReference type="GO" id="GO:0003700">
    <property type="term" value="F:DNA-binding transcription factor activity"/>
    <property type="evidence" value="ECO:0007669"/>
    <property type="project" value="InterPro"/>
</dbReference>
<dbReference type="AlphaFoldDB" id="A0A1I7IVR0"/>
<dbReference type="InterPro" id="IPR036390">
    <property type="entry name" value="WH_DNA-bd_sf"/>
</dbReference>
<keyword evidence="2" id="KW-0678">Repressor</keyword>
<protein>
    <submittedName>
        <fullName evidence="8">Fur family transcriptional regulator, peroxide stress response regulator</fullName>
    </submittedName>
</protein>
<dbReference type="OrthoDB" id="8659436at2"/>
<dbReference type="InterPro" id="IPR043135">
    <property type="entry name" value="Fur_C"/>
</dbReference>
<dbReference type="Pfam" id="PF01475">
    <property type="entry name" value="FUR"/>
    <property type="match status" value="1"/>
</dbReference>
<dbReference type="CDD" id="cd07153">
    <property type="entry name" value="Fur_like"/>
    <property type="match status" value="1"/>
</dbReference>
<evidence type="ECO:0000256" key="4">
    <source>
        <dbReference type="ARBA" id="ARBA00023015"/>
    </source>
</evidence>
<keyword evidence="9" id="KW-1185">Reference proteome</keyword>
<dbReference type="Gene3D" id="1.10.10.10">
    <property type="entry name" value="Winged helix-like DNA-binding domain superfamily/Winged helix DNA-binding domain"/>
    <property type="match status" value="1"/>
</dbReference>
<feature type="binding site" evidence="7">
    <location>
        <position position="86"/>
    </location>
    <ligand>
        <name>Zn(2+)</name>
        <dbReference type="ChEBI" id="CHEBI:29105"/>
    </ligand>
</feature>
<feature type="binding site" evidence="7">
    <location>
        <position position="123"/>
    </location>
    <ligand>
        <name>Zn(2+)</name>
        <dbReference type="ChEBI" id="CHEBI:29105"/>
    </ligand>
</feature>
<dbReference type="InterPro" id="IPR002481">
    <property type="entry name" value="FUR"/>
</dbReference>
<comment type="cofactor">
    <cofactor evidence="7">
        <name>Zn(2+)</name>
        <dbReference type="ChEBI" id="CHEBI:29105"/>
    </cofactor>
    <text evidence="7">Binds 1 zinc ion per subunit.</text>
</comment>
<dbReference type="GO" id="GO:0008270">
    <property type="term" value="F:zinc ion binding"/>
    <property type="evidence" value="ECO:0007669"/>
    <property type="project" value="TreeGrafter"/>
</dbReference>
<dbReference type="InterPro" id="IPR036388">
    <property type="entry name" value="WH-like_DNA-bd_sf"/>
</dbReference>
<keyword evidence="4" id="KW-0805">Transcription regulation</keyword>
<dbReference type="GO" id="GO:1900376">
    <property type="term" value="P:regulation of secondary metabolite biosynthetic process"/>
    <property type="evidence" value="ECO:0007669"/>
    <property type="project" value="TreeGrafter"/>
</dbReference>
<evidence type="ECO:0000313" key="9">
    <source>
        <dbReference type="Proteomes" id="UP000183508"/>
    </source>
</evidence>
<gene>
    <name evidence="8" type="ORF">SAMN05421543_107154</name>
</gene>
<evidence type="ECO:0000256" key="5">
    <source>
        <dbReference type="ARBA" id="ARBA00023125"/>
    </source>
</evidence>
<evidence type="ECO:0000256" key="3">
    <source>
        <dbReference type="ARBA" id="ARBA00022833"/>
    </source>
</evidence>
<dbReference type="eggNOG" id="COG0735">
    <property type="taxonomic scope" value="Bacteria"/>
</dbReference>
<dbReference type="PANTHER" id="PTHR33202">
    <property type="entry name" value="ZINC UPTAKE REGULATION PROTEIN"/>
    <property type="match status" value="1"/>
</dbReference>
<dbReference type="GO" id="GO:0000976">
    <property type="term" value="F:transcription cis-regulatory region binding"/>
    <property type="evidence" value="ECO:0007669"/>
    <property type="project" value="TreeGrafter"/>
</dbReference>
<sequence length="140" mass="15907">MDAKKPLTKQRQLVYHTVLHGDDHPTAADILERLHAAGHRISYATVYNSLRYLTEHGFLRELKVGETVSRYDARVEPHHHIVCRVCGRVDEVFAPIPDAYLHQVVEDTRYRIEDVDLVIHGLCPDCASRTSRDSAESAGH</sequence>
<evidence type="ECO:0000256" key="1">
    <source>
        <dbReference type="ARBA" id="ARBA00007957"/>
    </source>
</evidence>
<dbReference type="SUPFAM" id="SSF46785">
    <property type="entry name" value="Winged helix' DNA-binding domain"/>
    <property type="match status" value="1"/>
</dbReference>
<reference evidence="9" key="1">
    <citation type="submission" date="2016-10" db="EMBL/GenBank/DDBJ databases">
        <authorList>
            <person name="Varghese N."/>
        </authorList>
    </citation>
    <scope>NUCLEOTIDE SEQUENCE [LARGE SCALE GENOMIC DNA]</scope>
    <source>
        <strain evidence="9">DSM 17980</strain>
    </source>
</reference>
<dbReference type="EMBL" id="FPBV01000007">
    <property type="protein sequence ID" value="SFU76962.1"/>
    <property type="molecule type" value="Genomic_DNA"/>
</dbReference>